<evidence type="ECO:0000313" key="3">
    <source>
        <dbReference type="Proteomes" id="UP001168528"/>
    </source>
</evidence>
<proteinExistence type="predicted"/>
<dbReference type="EMBL" id="JAUKPO010000090">
    <property type="protein sequence ID" value="MDO1451769.1"/>
    <property type="molecule type" value="Genomic_DNA"/>
</dbReference>
<sequence>MPEKIYYLDPAKEQSLITRWGFNWKNFTILLNNQPIGTIATQKELKQGREFTLPDGQTLGVKLTGAIQPELELLLNGKELPGSATDPNEQLRQIFNLTIFLGILNVVIGIVSQMANIDVLTQMGLGIGSIMVGIVMVALAFGIRNRSLAALIAVIGLIGLDIVLTFYFATQNPSAPNPTTTILIRLFLIYYLWRGIAAIRKLKAEG</sequence>
<evidence type="ECO:0000313" key="2">
    <source>
        <dbReference type="EMBL" id="MDO1451769.1"/>
    </source>
</evidence>
<reference evidence="2" key="1">
    <citation type="submission" date="2023-07" db="EMBL/GenBank/DDBJ databases">
        <title>The genome sequence of Rhodocytophaga aerolata KACC 12507.</title>
        <authorList>
            <person name="Zhang X."/>
        </authorList>
    </citation>
    <scope>NUCLEOTIDE SEQUENCE</scope>
    <source>
        <strain evidence="2">KACC 12507</strain>
    </source>
</reference>
<feature type="transmembrane region" description="Helical" evidence="1">
    <location>
        <begin position="94"/>
        <end position="114"/>
    </location>
</feature>
<protein>
    <submittedName>
        <fullName evidence="2">Uncharacterized protein</fullName>
    </submittedName>
</protein>
<name>A0ABT8RI46_9BACT</name>
<dbReference type="Proteomes" id="UP001168528">
    <property type="component" value="Unassembled WGS sequence"/>
</dbReference>
<gene>
    <name evidence="2" type="ORF">Q0590_36180</name>
</gene>
<organism evidence="2 3">
    <name type="scientific">Rhodocytophaga aerolata</name>
    <dbReference type="NCBI Taxonomy" id="455078"/>
    <lineage>
        <taxon>Bacteria</taxon>
        <taxon>Pseudomonadati</taxon>
        <taxon>Bacteroidota</taxon>
        <taxon>Cytophagia</taxon>
        <taxon>Cytophagales</taxon>
        <taxon>Rhodocytophagaceae</taxon>
        <taxon>Rhodocytophaga</taxon>
    </lineage>
</organism>
<keyword evidence="1" id="KW-0812">Transmembrane</keyword>
<dbReference type="RefSeq" id="WP_302042566.1">
    <property type="nucleotide sequence ID" value="NZ_JAUKPO010000090.1"/>
</dbReference>
<accession>A0ABT8RI46</accession>
<comment type="caution">
    <text evidence="2">The sequence shown here is derived from an EMBL/GenBank/DDBJ whole genome shotgun (WGS) entry which is preliminary data.</text>
</comment>
<feature type="transmembrane region" description="Helical" evidence="1">
    <location>
        <begin position="148"/>
        <end position="169"/>
    </location>
</feature>
<keyword evidence="1" id="KW-1133">Transmembrane helix</keyword>
<keyword evidence="3" id="KW-1185">Reference proteome</keyword>
<evidence type="ECO:0000256" key="1">
    <source>
        <dbReference type="SAM" id="Phobius"/>
    </source>
</evidence>
<feature type="transmembrane region" description="Helical" evidence="1">
    <location>
        <begin position="120"/>
        <end position="141"/>
    </location>
</feature>
<feature type="transmembrane region" description="Helical" evidence="1">
    <location>
        <begin position="175"/>
        <end position="193"/>
    </location>
</feature>
<keyword evidence="1" id="KW-0472">Membrane</keyword>